<dbReference type="Pfam" id="PF14248">
    <property type="entry name" value="DUF4345"/>
    <property type="match status" value="1"/>
</dbReference>
<dbReference type="RefSeq" id="WP_090075424.1">
    <property type="nucleotide sequence ID" value="NZ_FOVR01000018.1"/>
</dbReference>
<organism evidence="2 3">
    <name type="scientific">Cohaesibacter marisflavi</name>
    <dbReference type="NCBI Taxonomy" id="655353"/>
    <lineage>
        <taxon>Bacteria</taxon>
        <taxon>Pseudomonadati</taxon>
        <taxon>Pseudomonadota</taxon>
        <taxon>Alphaproteobacteria</taxon>
        <taxon>Hyphomicrobiales</taxon>
        <taxon>Cohaesibacteraceae</taxon>
    </lineage>
</organism>
<feature type="transmembrane region" description="Helical" evidence="1">
    <location>
        <begin position="52"/>
        <end position="69"/>
    </location>
</feature>
<keyword evidence="1" id="KW-0812">Transmembrane</keyword>
<feature type="transmembrane region" description="Helical" evidence="1">
    <location>
        <begin position="76"/>
        <end position="94"/>
    </location>
</feature>
<dbReference type="Proteomes" id="UP000199236">
    <property type="component" value="Unassembled WGS sequence"/>
</dbReference>
<feature type="transmembrane region" description="Helical" evidence="1">
    <location>
        <begin position="9"/>
        <end position="32"/>
    </location>
</feature>
<sequence>MTLNFFQKLVLGIAGLTAFGIGATITTMPHMFYASYGITLGSEASLLSELRAPGAGLAALGVIMLLGIARQRFAAVAILASLTVFLSFPAGRLVSLILDGMPSKGILMALVFECVIAALCLIAFVPKRFVQPNKTQSV</sequence>
<evidence type="ECO:0000313" key="2">
    <source>
        <dbReference type="EMBL" id="SFP02292.1"/>
    </source>
</evidence>
<keyword evidence="3" id="KW-1185">Reference proteome</keyword>
<evidence type="ECO:0008006" key="4">
    <source>
        <dbReference type="Google" id="ProtNLM"/>
    </source>
</evidence>
<dbReference type="InterPro" id="IPR025597">
    <property type="entry name" value="DUF4345"/>
</dbReference>
<feature type="transmembrane region" description="Helical" evidence="1">
    <location>
        <begin position="106"/>
        <end position="125"/>
    </location>
</feature>
<gene>
    <name evidence="2" type="ORF">SAMN04488056_11867</name>
</gene>
<dbReference type="STRING" id="655353.SAMN04488056_11867"/>
<dbReference type="AlphaFoldDB" id="A0A1I5LYH2"/>
<evidence type="ECO:0000313" key="3">
    <source>
        <dbReference type="Proteomes" id="UP000199236"/>
    </source>
</evidence>
<keyword evidence="1" id="KW-1133">Transmembrane helix</keyword>
<accession>A0A1I5LYH2</accession>
<name>A0A1I5LYH2_9HYPH</name>
<proteinExistence type="predicted"/>
<dbReference type="EMBL" id="FOVR01000018">
    <property type="protein sequence ID" value="SFP02292.1"/>
    <property type="molecule type" value="Genomic_DNA"/>
</dbReference>
<evidence type="ECO:0000256" key="1">
    <source>
        <dbReference type="SAM" id="Phobius"/>
    </source>
</evidence>
<keyword evidence="1" id="KW-0472">Membrane</keyword>
<dbReference type="OrthoDB" id="583466at2"/>
<protein>
    <recommendedName>
        <fullName evidence="4">DUF4345 domain-containing protein</fullName>
    </recommendedName>
</protein>
<reference evidence="2 3" key="1">
    <citation type="submission" date="2016-10" db="EMBL/GenBank/DDBJ databases">
        <authorList>
            <person name="de Groot N.N."/>
        </authorList>
    </citation>
    <scope>NUCLEOTIDE SEQUENCE [LARGE SCALE GENOMIC DNA]</scope>
    <source>
        <strain evidence="2 3">CGMCC 1.9157</strain>
    </source>
</reference>